<dbReference type="InterPro" id="IPR013656">
    <property type="entry name" value="PAS_4"/>
</dbReference>
<dbReference type="OrthoDB" id="7466251at2"/>
<dbReference type="AlphaFoldDB" id="A0A371BD92"/>
<dbReference type="CDD" id="cd00130">
    <property type="entry name" value="PAS"/>
    <property type="match status" value="1"/>
</dbReference>
<gene>
    <name evidence="2" type="ORF">DXH78_12500</name>
</gene>
<dbReference type="Pfam" id="PF08448">
    <property type="entry name" value="PAS_4"/>
    <property type="match status" value="1"/>
</dbReference>
<sequence length="210" mass="23489">MRRYICQQNVFHFENLLKAAADPILCGTLQKLLLAARRDLALTLSEADGADIDAYRRRRRQQPQAVDAQQFFQPNFDSSPHPYMIIDPGPGLKIVDINPAYAAATLISREAVVGKPLFEVFPDNPNDALADGVANLFESLATVVKTGEAHAMAVQRYDIRDASGTFQTRYWQPVNTPVRSPDGEIVWLLHHVEDVTQEMVARLDRSSEEA</sequence>
<protein>
    <submittedName>
        <fullName evidence="2">PAS domain-containing protein</fullName>
    </submittedName>
</protein>
<dbReference type="EMBL" id="QRGO01000001">
    <property type="protein sequence ID" value="RDV05321.1"/>
    <property type="molecule type" value="Genomic_DNA"/>
</dbReference>
<dbReference type="Proteomes" id="UP000263993">
    <property type="component" value="Unassembled WGS sequence"/>
</dbReference>
<proteinExistence type="predicted"/>
<dbReference type="InterPro" id="IPR000014">
    <property type="entry name" value="PAS"/>
</dbReference>
<accession>A0A371BD92</accession>
<comment type="caution">
    <text evidence="2">The sequence shown here is derived from an EMBL/GenBank/DDBJ whole genome shotgun (WGS) entry which is preliminary data.</text>
</comment>
<dbReference type="RefSeq" id="WP_115517347.1">
    <property type="nucleotide sequence ID" value="NZ_QRGO01000001.1"/>
</dbReference>
<evidence type="ECO:0000313" key="3">
    <source>
        <dbReference type="Proteomes" id="UP000263993"/>
    </source>
</evidence>
<evidence type="ECO:0000259" key="1">
    <source>
        <dbReference type="SMART" id="SM00091"/>
    </source>
</evidence>
<dbReference type="InterPro" id="IPR035965">
    <property type="entry name" value="PAS-like_dom_sf"/>
</dbReference>
<dbReference type="SMART" id="SM00091">
    <property type="entry name" value="PAS"/>
    <property type="match status" value="1"/>
</dbReference>
<reference evidence="3" key="1">
    <citation type="submission" date="2018-08" db="EMBL/GenBank/DDBJ databases">
        <authorList>
            <person name="Kim S.-J."/>
            <person name="Jung G.-Y."/>
        </authorList>
    </citation>
    <scope>NUCLEOTIDE SEQUENCE [LARGE SCALE GENOMIC DNA]</scope>
    <source>
        <strain evidence="3">GY_H</strain>
    </source>
</reference>
<keyword evidence="3" id="KW-1185">Reference proteome</keyword>
<name>A0A371BD92_9BRAD</name>
<dbReference type="SUPFAM" id="SSF55785">
    <property type="entry name" value="PYP-like sensor domain (PAS domain)"/>
    <property type="match status" value="1"/>
</dbReference>
<evidence type="ECO:0000313" key="2">
    <source>
        <dbReference type="EMBL" id="RDV05321.1"/>
    </source>
</evidence>
<organism evidence="2 3">
    <name type="scientific">Undibacter mobilis</name>
    <dbReference type="NCBI Taxonomy" id="2292256"/>
    <lineage>
        <taxon>Bacteria</taxon>
        <taxon>Pseudomonadati</taxon>
        <taxon>Pseudomonadota</taxon>
        <taxon>Alphaproteobacteria</taxon>
        <taxon>Hyphomicrobiales</taxon>
        <taxon>Nitrobacteraceae</taxon>
        <taxon>Undibacter</taxon>
    </lineage>
</organism>
<feature type="domain" description="PAS" evidence="1">
    <location>
        <begin position="70"/>
        <end position="138"/>
    </location>
</feature>
<dbReference type="Gene3D" id="3.30.450.20">
    <property type="entry name" value="PAS domain"/>
    <property type="match status" value="1"/>
</dbReference>